<evidence type="ECO:0000256" key="8">
    <source>
        <dbReference type="ARBA" id="ARBA00034120"/>
    </source>
</evidence>
<reference evidence="11 12" key="1">
    <citation type="submission" date="2024-03" db="EMBL/GenBank/DDBJ databases">
        <title>Two novel species of the genus Flavobacterium exhibiting potentially degradation of complex polysaccharides.</title>
        <authorList>
            <person name="Lian X."/>
        </authorList>
    </citation>
    <scope>NUCLEOTIDE SEQUENCE [LARGE SCALE GENOMIC DNA]</scope>
    <source>
        <strain evidence="12">j3</strain>
    </source>
</reference>
<dbReference type="PROSITE" id="PS50878">
    <property type="entry name" value="RT_POL"/>
    <property type="match status" value="1"/>
</dbReference>
<protein>
    <recommendedName>
        <fullName evidence="1">RNA-directed DNA polymerase</fullName>
        <ecNumber evidence="1">2.7.7.49</ecNumber>
    </recommendedName>
</protein>
<evidence type="ECO:0000313" key="12">
    <source>
        <dbReference type="Proteomes" id="UP001460072"/>
    </source>
</evidence>
<evidence type="ECO:0000256" key="9">
    <source>
        <dbReference type="ARBA" id="ARBA00048173"/>
    </source>
</evidence>
<dbReference type="NCBIfam" id="TIGR04416">
    <property type="entry name" value="group_II_RT_mat"/>
    <property type="match status" value="1"/>
</dbReference>
<dbReference type="PRINTS" id="PR00866">
    <property type="entry name" value="RNADNAPOLMS"/>
</dbReference>
<dbReference type="GO" id="GO:0003964">
    <property type="term" value="F:RNA-directed DNA polymerase activity"/>
    <property type="evidence" value="ECO:0007669"/>
    <property type="project" value="UniProtKB-KW"/>
</dbReference>
<dbReference type="EC" id="2.7.7.49" evidence="1"/>
<keyword evidence="12" id="KW-1185">Reference proteome</keyword>
<dbReference type="InterPro" id="IPR000123">
    <property type="entry name" value="Reverse_transcriptase_msDNA"/>
</dbReference>
<proteinExistence type="inferred from homology"/>
<evidence type="ECO:0000256" key="3">
    <source>
        <dbReference type="ARBA" id="ARBA00022695"/>
    </source>
</evidence>
<dbReference type="CDD" id="cd01651">
    <property type="entry name" value="RT_G2_intron"/>
    <property type="match status" value="1"/>
</dbReference>
<dbReference type="InterPro" id="IPR043502">
    <property type="entry name" value="DNA/RNA_pol_sf"/>
</dbReference>
<name>A0ABU9N8X3_9FLAO</name>
<keyword evidence="7" id="KW-0051">Antiviral defense</keyword>
<keyword evidence="4" id="KW-0479">Metal-binding</keyword>
<gene>
    <name evidence="11" type="primary">ltrA</name>
    <name evidence="11" type="ORF">WFZ85_15910</name>
</gene>
<evidence type="ECO:0000256" key="6">
    <source>
        <dbReference type="ARBA" id="ARBA00022918"/>
    </source>
</evidence>
<dbReference type="InterPro" id="IPR013597">
    <property type="entry name" value="Mat_intron_G2"/>
</dbReference>
<dbReference type="Pfam" id="PF08388">
    <property type="entry name" value="GIIM"/>
    <property type="match status" value="1"/>
</dbReference>
<dbReference type="EMBL" id="JBCGDO010000063">
    <property type="protein sequence ID" value="MEM0544075.1"/>
    <property type="molecule type" value="Genomic_DNA"/>
</dbReference>
<dbReference type="InterPro" id="IPR051083">
    <property type="entry name" value="GrpII_Intron_Splice-Mob/Def"/>
</dbReference>
<dbReference type="InterPro" id="IPR030931">
    <property type="entry name" value="Group_II_RT_mat"/>
</dbReference>
<keyword evidence="3 11" id="KW-0548">Nucleotidyltransferase</keyword>
<evidence type="ECO:0000256" key="7">
    <source>
        <dbReference type="ARBA" id="ARBA00023118"/>
    </source>
</evidence>
<evidence type="ECO:0000259" key="10">
    <source>
        <dbReference type="PROSITE" id="PS50878"/>
    </source>
</evidence>
<dbReference type="Pfam" id="PF00078">
    <property type="entry name" value="RVT_1"/>
    <property type="match status" value="1"/>
</dbReference>
<comment type="caution">
    <text evidence="11">The sequence shown here is derived from an EMBL/GenBank/DDBJ whole genome shotgun (WGS) entry which is preliminary data.</text>
</comment>
<evidence type="ECO:0000256" key="5">
    <source>
        <dbReference type="ARBA" id="ARBA00022842"/>
    </source>
</evidence>
<evidence type="ECO:0000256" key="4">
    <source>
        <dbReference type="ARBA" id="ARBA00022723"/>
    </source>
</evidence>
<dbReference type="Proteomes" id="UP001460072">
    <property type="component" value="Unassembled WGS sequence"/>
</dbReference>
<comment type="catalytic activity">
    <reaction evidence="9">
        <text>DNA(n) + a 2'-deoxyribonucleoside 5'-triphosphate = DNA(n+1) + diphosphate</text>
        <dbReference type="Rhea" id="RHEA:22508"/>
        <dbReference type="Rhea" id="RHEA-COMP:17339"/>
        <dbReference type="Rhea" id="RHEA-COMP:17340"/>
        <dbReference type="ChEBI" id="CHEBI:33019"/>
        <dbReference type="ChEBI" id="CHEBI:61560"/>
        <dbReference type="ChEBI" id="CHEBI:173112"/>
        <dbReference type="EC" id="2.7.7.49"/>
    </reaction>
</comment>
<dbReference type="PANTHER" id="PTHR34047:SF3">
    <property type="entry name" value="BLR2052 PROTEIN"/>
    <property type="match status" value="1"/>
</dbReference>
<evidence type="ECO:0000313" key="11">
    <source>
        <dbReference type="EMBL" id="MEM0544075.1"/>
    </source>
</evidence>
<dbReference type="PANTHER" id="PTHR34047">
    <property type="entry name" value="NUCLEAR INTRON MATURASE 1, MITOCHONDRIAL-RELATED"/>
    <property type="match status" value="1"/>
</dbReference>
<comment type="similarity">
    <text evidence="8">Belongs to the bacterial reverse transcriptase family.</text>
</comment>
<dbReference type="SUPFAM" id="SSF56672">
    <property type="entry name" value="DNA/RNA polymerases"/>
    <property type="match status" value="1"/>
</dbReference>
<feature type="domain" description="Reverse transcriptase" evidence="10">
    <location>
        <begin position="52"/>
        <end position="289"/>
    </location>
</feature>
<dbReference type="InterPro" id="IPR000477">
    <property type="entry name" value="RT_dom"/>
</dbReference>
<keyword evidence="6 11" id="KW-0695">RNA-directed DNA polymerase</keyword>
<sequence length="409" mass="48116">MIDYYETKSQPITKVMVWQAYKEVKSNAGSGGIDKMSWEYLQKNASKELYMLWNRLSSGSYFPKAVKQVAIPKKAGGERLLGIPTILDRIAQQVVRKHLERILEPQFHNSSFGYRPNRSCHQAVEQANANAFNHDFAIDLDIKGFFDNIDHELLMKAVRHYCSDKWVLMYVERWLKAGVVQKDGNFKPSISGTPQGGVISPLLANLFLHVVFDKWMNKYHPEKPFERYADDIVVHCKTEKQAIFMLRQIKVRMELCKLQLHEVKSKIVNLRGFSNTKYSKGFDFLGFTIRPRAYKTKGTGEVKSIPCICVSQKSKTSIMQKFKELNIHKRRKPLEVLAKEINPVIRGIINYYHYFWKDDMRMVWKQLNTRILKWVKWEKDLYKMESVKYLKTKYKEKPNLFAHWLLVYP</sequence>
<keyword evidence="5" id="KW-0460">Magnesium</keyword>
<accession>A0ABU9N8X3</accession>
<dbReference type="RefSeq" id="WP_342697236.1">
    <property type="nucleotide sequence ID" value="NZ_JBCGDO010000063.1"/>
</dbReference>
<evidence type="ECO:0000256" key="1">
    <source>
        <dbReference type="ARBA" id="ARBA00012493"/>
    </source>
</evidence>
<organism evidence="11 12">
    <name type="scientific">Flavobacterium aureirubrum</name>
    <dbReference type="NCBI Taxonomy" id="3133147"/>
    <lineage>
        <taxon>Bacteria</taxon>
        <taxon>Pseudomonadati</taxon>
        <taxon>Bacteroidota</taxon>
        <taxon>Flavobacteriia</taxon>
        <taxon>Flavobacteriales</taxon>
        <taxon>Flavobacteriaceae</taxon>
        <taxon>Flavobacterium</taxon>
    </lineage>
</organism>
<keyword evidence="2 11" id="KW-0808">Transferase</keyword>
<evidence type="ECO:0000256" key="2">
    <source>
        <dbReference type="ARBA" id="ARBA00022679"/>
    </source>
</evidence>